<name>A0A844B772_9BURK</name>
<dbReference type="EMBL" id="WJBU01000018">
    <property type="protein sequence ID" value="MRD49012.1"/>
    <property type="molecule type" value="Genomic_DNA"/>
</dbReference>
<dbReference type="Pfam" id="PF13577">
    <property type="entry name" value="SnoaL_4"/>
    <property type="match status" value="1"/>
</dbReference>
<dbReference type="OrthoDB" id="1492465at2"/>
<dbReference type="InterPro" id="IPR037401">
    <property type="entry name" value="SnoaL-like"/>
</dbReference>
<dbReference type="Gene3D" id="3.10.450.50">
    <property type="match status" value="1"/>
</dbReference>
<feature type="domain" description="SnoaL-like" evidence="1">
    <location>
        <begin position="16"/>
        <end position="156"/>
    </location>
</feature>
<keyword evidence="3" id="KW-1185">Reference proteome</keyword>
<evidence type="ECO:0000313" key="3">
    <source>
        <dbReference type="Proteomes" id="UP000487350"/>
    </source>
</evidence>
<dbReference type="Proteomes" id="UP000487350">
    <property type="component" value="Unassembled WGS sequence"/>
</dbReference>
<protein>
    <recommendedName>
        <fullName evidence="1">SnoaL-like domain-containing protein</fullName>
    </recommendedName>
</protein>
<dbReference type="RefSeq" id="WP_153586322.1">
    <property type="nucleotide sequence ID" value="NZ_WJBU01000018.1"/>
</dbReference>
<gene>
    <name evidence="2" type="ORF">GHT07_17180</name>
</gene>
<accession>A0A844B772</accession>
<dbReference type="AlphaFoldDB" id="A0A844B772"/>
<dbReference type="CDD" id="cd00531">
    <property type="entry name" value="NTF2_like"/>
    <property type="match status" value="1"/>
</dbReference>
<proteinExistence type="predicted"/>
<dbReference type="SUPFAM" id="SSF54427">
    <property type="entry name" value="NTF2-like"/>
    <property type="match status" value="1"/>
</dbReference>
<dbReference type="InterPro" id="IPR032710">
    <property type="entry name" value="NTF2-like_dom_sf"/>
</dbReference>
<evidence type="ECO:0000313" key="2">
    <source>
        <dbReference type="EMBL" id="MRD49012.1"/>
    </source>
</evidence>
<sequence>MAATPAPQSLDAYSPERIADRLRIQDLVYRWCRAVDRLDKQGMLDIFWPGAIDSHGPYIGPAEGLVDWILVRHQPIATSSHFVGNLLIEFASEDVALVETYVRTIQQYPPEAKQQLAQLTGGSAGDEGTAMDMFTSSRYLDRVERRNGEWRVARRDLVQDWKQIQDVKYKALQPREGWIIGKRDGSDQTQMARRELGLEATK</sequence>
<evidence type="ECO:0000259" key="1">
    <source>
        <dbReference type="Pfam" id="PF13577"/>
    </source>
</evidence>
<comment type="caution">
    <text evidence="2">The sequence shown here is derived from an EMBL/GenBank/DDBJ whole genome shotgun (WGS) entry which is preliminary data.</text>
</comment>
<reference evidence="2 3" key="1">
    <citation type="submission" date="2019-11" db="EMBL/GenBank/DDBJ databases">
        <title>Caenimonas koreensis gen. nov., sp. nov., isolated from activated sludge.</title>
        <authorList>
            <person name="Seung H.R."/>
        </authorList>
    </citation>
    <scope>NUCLEOTIDE SEQUENCE [LARGE SCALE GENOMIC DNA]</scope>
    <source>
        <strain evidence="2 3">EMB320</strain>
    </source>
</reference>
<organism evidence="2 3">
    <name type="scientific">Caenimonas koreensis DSM 17982</name>
    <dbReference type="NCBI Taxonomy" id="1121255"/>
    <lineage>
        <taxon>Bacteria</taxon>
        <taxon>Pseudomonadati</taxon>
        <taxon>Pseudomonadota</taxon>
        <taxon>Betaproteobacteria</taxon>
        <taxon>Burkholderiales</taxon>
        <taxon>Comamonadaceae</taxon>
        <taxon>Caenimonas</taxon>
    </lineage>
</organism>